<dbReference type="PANTHER" id="PTHR12526:SF640">
    <property type="entry name" value="COLANIC ACID BIOSYNTHESIS GLYCOSYLTRANSFERASE WCAL-RELATED"/>
    <property type="match status" value="1"/>
</dbReference>
<dbReference type="Pfam" id="PF13692">
    <property type="entry name" value="Glyco_trans_1_4"/>
    <property type="match status" value="1"/>
</dbReference>
<dbReference type="CDD" id="cd03801">
    <property type="entry name" value="GT4_PimA-like"/>
    <property type="match status" value="1"/>
</dbReference>
<organism evidence="5 6">
    <name type="scientific">Novosphingobium hassiacum</name>
    <dbReference type="NCBI Taxonomy" id="173676"/>
    <lineage>
        <taxon>Bacteria</taxon>
        <taxon>Pseudomonadati</taxon>
        <taxon>Pseudomonadota</taxon>
        <taxon>Alphaproteobacteria</taxon>
        <taxon>Sphingomonadales</taxon>
        <taxon>Sphingomonadaceae</taxon>
        <taxon>Novosphingobium</taxon>
    </lineage>
</organism>
<dbReference type="SUPFAM" id="SSF53756">
    <property type="entry name" value="UDP-Glycosyltransferase/glycogen phosphorylase"/>
    <property type="match status" value="1"/>
</dbReference>
<keyword evidence="2" id="KW-0328">Glycosyltransferase</keyword>
<dbReference type="RefSeq" id="WP_343057287.1">
    <property type="nucleotide sequence ID" value="NZ_JACICY010000016.1"/>
</dbReference>
<protein>
    <submittedName>
        <fullName evidence="5">Glycosyltransferase involved in cell wall biosynthesis</fullName>
    </submittedName>
</protein>
<name>A0A7W6EXP0_9SPHN</name>
<comment type="caution">
    <text evidence="5">The sequence shown here is derived from an EMBL/GenBank/DDBJ whole genome shotgun (WGS) entry which is preliminary data.</text>
</comment>
<dbReference type="Pfam" id="PF13439">
    <property type="entry name" value="Glyco_transf_4"/>
    <property type="match status" value="1"/>
</dbReference>
<evidence type="ECO:0000259" key="4">
    <source>
        <dbReference type="Pfam" id="PF13439"/>
    </source>
</evidence>
<reference evidence="5 6" key="1">
    <citation type="submission" date="2020-08" db="EMBL/GenBank/DDBJ databases">
        <title>Genomic Encyclopedia of Type Strains, Phase IV (KMG-IV): sequencing the most valuable type-strain genomes for metagenomic binning, comparative biology and taxonomic classification.</title>
        <authorList>
            <person name="Goeker M."/>
        </authorList>
    </citation>
    <scope>NUCLEOTIDE SEQUENCE [LARGE SCALE GENOMIC DNA]</scope>
    <source>
        <strain evidence="5 6">DSM 14552</strain>
    </source>
</reference>
<comment type="similarity">
    <text evidence="1">Belongs to the glycosyltransferase group 1 family. Glycosyltransferase 4 subfamily.</text>
</comment>
<dbReference type="InterPro" id="IPR028098">
    <property type="entry name" value="Glyco_trans_4-like_N"/>
</dbReference>
<evidence type="ECO:0000313" key="5">
    <source>
        <dbReference type="EMBL" id="MBB3862563.1"/>
    </source>
</evidence>
<gene>
    <name evidence="5" type="ORF">GGQ88_003864</name>
</gene>
<dbReference type="GO" id="GO:0016757">
    <property type="term" value="F:glycosyltransferase activity"/>
    <property type="evidence" value="ECO:0007669"/>
    <property type="project" value="UniProtKB-KW"/>
</dbReference>
<evidence type="ECO:0000256" key="1">
    <source>
        <dbReference type="ARBA" id="ARBA00009481"/>
    </source>
</evidence>
<keyword evidence="3 5" id="KW-0808">Transferase</keyword>
<evidence type="ECO:0000256" key="2">
    <source>
        <dbReference type="ARBA" id="ARBA00022676"/>
    </source>
</evidence>
<keyword evidence="6" id="KW-1185">Reference proteome</keyword>
<proteinExistence type="inferred from homology"/>
<feature type="domain" description="Glycosyltransferase subfamily 4-like N-terminal" evidence="4">
    <location>
        <begin position="39"/>
        <end position="177"/>
    </location>
</feature>
<accession>A0A7W6EXP0</accession>
<dbReference type="Proteomes" id="UP000562395">
    <property type="component" value="Unassembled WGS sequence"/>
</dbReference>
<evidence type="ECO:0000256" key="3">
    <source>
        <dbReference type="ARBA" id="ARBA00022679"/>
    </source>
</evidence>
<dbReference type="PANTHER" id="PTHR12526">
    <property type="entry name" value="GLYCOSYLTRANSFERASE"/>
    <property type="match status" value="1"/>
</dbReference>
<sequence>MTAQLAQPTLGEKLVAAPHETARDTRPVICFPLAGDSLGGSHHSLLGLLRQLDARTYRILVIVERPGGKLAHNFADFAPLPDPAAPHNPLIPGNPVGLGKFLRGLKGLLTRARFLREQGVRIVHTNDGRSHAAWALAAKLAGARLLWHHRADPAARGLRLLAPWVADQIVTVSRFSLPRSKRSHALRKAQVVFSPFDIDIAVDRDAMRDRLRVELDLPEHVVIVGYFGSFIDRKRPLLFVEAIARLHLRSTRPVCGVMFGEAELPEVEVALRRRIADLQLDTVVRLMGYRSPGADWIAGCDILAVPAVSEPLGRTLVEAMLVGTPVVATRSGGNPEAIVDGTGILVSPDDAAAMASACSFVIDNPSPVATMTAAARASARERFARSRHVWSMERIYRELLAD</sequence>
<dbReference type="AlphaFoldDB" id="A0A7W6EXP0"/>
<evidence type="ECO:0000313" key="6">
    <source>
        <dbReference type="Proteomes" id="UP000562395"/>
    </source>
</evidence>
<dbReference type="EMBL" id="JACICY010000016">
    <property type="protein sequence ID" value="MBB3862563.1"/>
    <property type="molecule type" value="Genomic_DNA"/>
</dbReference>
<dbReference type="Gene3D" id="3.40.50.2000">
    <property type="entry name" value="Glycogen Phosphorylase B"/>
    <property type="match status" value="2"/>
</dbReference>